<keyword evidence="6 7" id="KW-0472">Membrane</keyword>
<feature type="transmembrane region" description="Helical" evidence="7">
    <location>
        <begin position="504"/>
        <end position="530"/>
    </location>
</feature>
<dbReference type="STRING" id="121821.GCA_001870675_02919"/>
<feature type="transmembrane region" description="Helical" evidence="7">
    <location>
        <begin position="231"/>
        <end position="253"/>
    </location>
</feature>
<dbReference type="RefSeq" id="WP_245735569.1">
    <property type="nucleotide sequence ID" value="NZ_MEHT01000045.1"/>
</dbReference>
<name>A0A2W7R810_9RHOB</name>
<keyword evidence="5 7" id="KW-1133">Transmembrane helix</keyword>
<keyword evidence="2" id="KW-0813">Transport</keyword>
<feature type="transmembrane region" description="Helical" evidence="7">
    <location>
        <begin position="455"/>
        <end position="475"/>
    </location>
</feature>
<dbReference type="PANTHER" id="PTHR30183:SF6">
    <property type="entry name" value="INNER MEMBRANE ABC TRANSPORTER PERMEASE PROTEIN YNJC"/>
    <property type="match status" value="1"/>
</dbReference>
<protein>
    <submittedName>
        <fullName evidence="9">Putative thiamine transport system permease protein</fullName>
    </submittedName>
</protein>
<sequence>MAGLAGVIGPAFGYMPALGGTEVTLAPWRALLAWPGLSGAIWLSVFSGLLATCISLGLTLLIVAAWQGTRSFTWITRALAPLLSLPHAAAAFGLAFLIAPSGWVARGLSPWATGWDRPPDLLIVNDPWGLALVAGLVVKEVPFLLLMTLAALPQADSLRSQMVARALGYGRVTGWLKAVAPRVYAQIRLPVYAVLAYSMSVVDVALILGPTRPPTLAVQILDWMTHPDLGLRFQAAAGALLQLALVMGALALWRLAEVLVARRGVAWAASGGRGVALDTALRPLGAMGALGIGLAVGLGLAGLLVWSFAGLWRFPALLPDIWTLRNWGGQSDNLRRIAAETGIIALGATFIALCLSIAALQAQNTARISGIGLIYLPLIVPQIAFLPGLATFALVLGADGTRLAVMAVHLVFVLPYVYLSLADPWRAWDARAGLAAASLGARPARVLWAVRLPMLGRAILIAAAVGFATSVAQYLPTLLIGAGRVSTVTTEAVALASSGNRRLIGVWAVVQMALPMAVFALCLAVPALLFRNRRGMQIA</sequence>
<feature type="transmembrane region" description="Helical" evidence="7">
    <location>
        <begin position="337"/>
        <end position="360"/>
    </location>
</feature>
<keyword evidence="10" id="KW-1185">Reference proteome</keyword>
<feature type="transmembrane region" description="Helical" evidence="7">
    <location>
        <begin position="372"/>
        <end position="397"/>
    </location>
</feature>
<dbReference type="SUPFAM" id="SSF161098">
    <property type="entry name" value="MetI-like"/>
    <property type="match status" value="2"/>
</dbReference>
<feature type="transmembrane region" description="Helical" evidence="7">
    <location>
        <begin position="41"/>
        <end position="66"/>
    </location>
</feature>
<organism evidence="9 10">
    <name type="scientific">Roseinatronobacter thiooxidans</name>
    <dbReference type="NCBI Taxonomy" id="121821"/>
    <lineage>
        <taxon>Bacteria</taxon>
        <taxon>Pseudomonadati</taxon>
        <taxon>Pseudomonadota</taxon>
        <taxon>Alphaproteobacteria</taxon>
        <taxon>Rhodobacterales</taxon>
        <taxon>Paracoccaceae</taxon>
        <taxon>Roseinatronobacter</taxon>
    </lineage>
</organism>
<dbReference type="InterPro" id="IPR000515">
    <property type="entry name" value="MetI-like"/>
</dbReference>
<feature type="domain" description="ABC transmembrane type-1" evidence="8">
    <location>
        <begin position="37"/>
        <end position="252"/>
    </location>
</feature>
<evidence type="ECO:0000313" key="9">
    <source>
        <dbReference type="EMBL" id="PZX46725.1"/>
    </source>
</evidence>
<evidence type="ECO:0000256" key="5">
    <source>
        <dbReference type="ARBA" id="ARBA00022989"/>
    </source>
</evidence>
<feature type="transmembrane region" description="Helical" evidence="7">
    <location>
        <begin position="289"/>
        <end position="309"/>
    </location>
</feature>
<keyword evidence="3" id="KW-1003">Cell membrane</keyword>
<dbReference type="AlphaFoldDB" id="A0A2W7R810"/>
<dbReference type="PANTHER" id="PTHR30183">
    <property type="entry name" value="MOLYBDENUM TRANSPORT SYSTEM PERMEASE PROTEIN MODB"/>
    <property type="match status" value="1"/>
</dbReference>
<comment type="caution">
    <text evidence="9">The sequence shown here is derived from an EMBL/GenBank/DDBJ whole genome shotgun (WGS) entry which is preliminary data.</text>
</comment>
<evidence type="ECO:0000256" key="7">
    <source>
        <dbReference type="SAM" id="Phobius"/>
    </source>
</evidence>
<evidence type="ECO:0000313" key="10">
    <source>
        <dbReference type="Proteomes" id="UP000249364"/>
    </source>
</evidence>
<proteinExistence type="predicted"/>
<evidence type="ECO:0000256" key="1">
    <source>
        <dbReference type="ARBA" id="ARBA00004651"/>
    </source>
</evidence>
<evidence type="ECO:0000256" key="2">
    <source>
        <dbReference type="ARBA" id="ARBA00022448"/>
    </source>
</evidence>
<dbReference type="PROSITE" id="PS50928">
    <property type="entry name" value="ABC_TM1"/>
    <property type="match status" value="2"/>
</dbReference>
<dbReference type="GO" id="GO:0055085">
    <property type="term" value="P:transmembrane transport"/>
    <property type="evidence" value="ECO:0007669"/>
    <property type="project" value="InterPro"/>
</dbReference>
<feature type="transmembrane region" description="Helical" evidence="7">
    <location>
        <begin position="128"/>
        <end position="152"/>
    </location>
</feature>
<feature type="transmembrane region" description="Helical" evidence="7">
    <location>
        <begin position="78"/>
        <end position="99"/>
    </location>
</feature>
<evidence type="ECO:0000259" key="8">
    <source>
        <dbReference type="PROSITE" id="PS50928"/>
    </source>
</evidence>
<evidence type="ECO:0000256" key="3">
    <source>
        <dbReference type="ARBA" id="ARBA00022475"/>
    </source>
</evidence>
<feature type="transmembrane region" description="Helical" evidence="7">
    <location>
        <begin position="403"/>
        <end position="421"/>
    </location>
</feature>
<evidence type="ECO:0000256" key="4">
    <source>
        <dbReference type="ARBA" id="ARBA00022692"/>
    </source>
</evidence>
<comment type="subcellular location">
    <subcellularLocation>
        <location evidence="1">Cell membrane</location>
        <topology evidence="1">Multi-pass membrane protein</topology>
    </subcellularLocation>
</comment>
<dbReference type="GO" id="GO:0005886">
    <property type="term" value="C:plasma membrane"/>
    <property type="evidence" value="ECO:0007669"/>
    <property type="project" value="UniProtKB-SubCell"/>
</dbReference>
<dbReference type="Gene3D" id="1.10.3720.10">
    <property type="entry name" value="MetI-like"/>
    <property type="match status" value="2"/>
</dbReference>
<dbReference type="Proteomes" id="UP000249364">
    <property type="component" value="Unassembled WGS sequence"/>
</dbReference>
<dbReference type="InterPro" id="IPR035906">
    <property type="entry name" value="MetI-like_sf"/>
</dbReference>
<keyword evidence="4 7" id="KW-0812">Transmembrane</keyword>
<feature type="transmembrane region" description="Helical" evidence="7">
    <location>
        <begin position="191"/>
        <end position="211"/>
    </location>
</feature>
<feature type="domain" description="ABC transmembrane type-1" evidence="8">
    <location>
        <begin position="338"/>
        <end position="525"/>
    </location>
</feature>
<dbReference type="EMBL" id="QKZQ01000003">
    <property type="protein sequence ID" value="PZX46725.1"/>
    <property type="molecule type" value="Genomic_DNA"/>
</dbReference>
<accession>A0A2W7R810</accession>
<reference evidence="9 10" key="1">
    <citation type="submission" date="2018-06" db="EMBL/GenBank/DDBJ databases">
        <title>Genomic Encyclopedia of Archaeal and Bacterial Type Strains, Phase II (KMG-II): from individual species to whole genera.</title>
        <authorList>
            <person name="Goeker M."/>
        </authorList>
    </citation>
    <scope>NUCLEOTIDE SEQUENCE [LARGE SCALE GENOMIC DNA]</scope>
    <source>
        <strain evidence="9 10">DSM 13087</strain>
    </source>
</reference>
<evidence type="ECO:0000256" key="6">
    <source>
        <dbReference type="ARBA" id="ARBA00023136"/>
    </source>
</evidence>
<gene>
    <name evidence="9" type="ORF">LY56_00931</name>
</gene>